<organism evidence="1 2">
    <name type="scientific">Fodinibius halophilus</name>
    <dbReference type="NCBI Taxonomy" id="1736908"/>
    <lineage>
        <taxon>Bacteria</taxon>
        <taxon>Pseudomonadati</taxon>
        <taxon>Balneolota</taxon>
        <taxon>Balneolia</taxon>
        <taxon>Balneolales</taxon>
        <taxon>Balneolaceae</taxon>
        <taxon>Fodinibius</taxon>
    </lineage>
</organism>
<dbReference type="AlphaFoldDB" id="A0A6M1T4F0"/>
<gene>
    <name evidence="1" type="ORF">G3569_07045</name>
</gene>
<dbReference type="RefSeq" id="WP_165267495.1">
    <property type="nucleotide sequence ID" value="NZ_JAALLS010000007.1"/>
</dbReference>
<keyword evidence="2" id="KW-1185">Reference proteome</keyword>
<protein>
    <submittedName>
        <fullName evidence="1">Uncharacterized protein</fullName>
    </submittedName>
</protein>
<sequence length="79" mass="8483">MRKLIKIGNRILAIAAFAALMIVNVQFGAVDLSEEAVAVPNANADIVIECGSRNSDCFTYDDGTVRIEISGGIKDIRVE</sequence>
<name>A0A6M1T4F0_9BACT</name>
<dbReference type="Proteomes" id="UP000479132">
    <property type="component" value="Unassembled WGS sequence"/>
</dbReference>
<reference evidence="1 2" key="1">
    <citation type="submission" date="2020-02" db="EMBL/GenBank/DDBJ databases">
        <title>Aliifodinibius halophilus 2W32, complete genome.</title>
        <authorList>
            <person name="Li Y."/>
            <person name="Wu S."/>
        </authorList>
    </citation>
    <scope>NUCLEOTIDE SEQUENCE [LARGE SCALE GENOMIC DNA]</scope>
    <source>
        <strain evidence="1 2">2W32</strain>
    </source>
</reference>
<dbReference type="EMBL" id="JAALLS010000007">
    <property type="protein sequence ID" value="NGP88105.1"/>
    <property type="molecule type" value="Genomic_DNA"/>
</dbReference>
<comment type="caution">
    <text evidence="1">The sequence shown here is derived from an EMBL/GenBank/DDBJ whole genome shotgun (WGS) entry which is preliminary data.</text>
</comment>
<evidence type="ECO:0000313" key="2">
    <source>
        <dbReference type="Proteomes" id="UP000479132"/>
    </source>
</evidence>
<evidence type="ECO:0000313" key="1">
    <source>
        <dbReference type="EMBL" id="NGP88105.1"/>
    </source>
</evidence>
<accession>A0A6M1T4F0</accession>
<proteinExistence type="predicted"/>